<dbReference type="InterPro" id="IPR014757">
    <property type="entry name" value="Tscrpt_reg_IclR_C"/>
</dbReference>
<keyword evidence="1" id="KW-0805">Transcription regulation</keyword>
<dbReference type="GO" id="GO:0045892">
    <property type="term" value="P:negative regulation of DNA-templated transcription"/>
    <property type="evidence" value="ECO:0007669"/>
    <property type="project" value="TreeGrafter"/>
</dbReference>
<dbReference type="InterPro" id="IPR029016">
    <property type="entry name" value="GAF-like_dom_sf"/>
</dbReference>
<dbReference type="AlphaFoldDB" id="A0A7K3LXU9"/>
<dbReference type="Gene3D" id="3.30.450.40">
    <property type="match status" value="2"/>
</dbReference>
<sequence length="223" mass="23220">MAATGSKTVDNGVQILKALAGNPRGLTTTELARAVGVHRTGIYRLLTTLSGHGLVSQGSDSRYRLGLTIIELAGAVRPDLQSISQAPLRELADETGATAFLSLLDGEEVVSTVVVEPLHADAHVAYRVGTRHPATRGSAGLAILSARPPQEGERDEISLARRQGYSVSQGELQRGAWGLAAPLRPRAGDAEASVGVVALQPLDEDTTASMVIHAADVIGKALP</sequence>
<dbReference type="PROSITE" id="PS51077">
    <property type="entry name" value="HTH_ICLR"/>
    <property type="match status" value="1"/>
</dbReference>
<dbReference type="InterPro" id="IPR036388">
    <property type="entry name" value="WH-like_DNA-bd_sf"/>
</dbReference>
<proteinExistence type="predicted"/>
<evidence type="ECO:0000256" key="2">
    <source>
        <dbReference type="ARBA" id="ARBA00023125"/>
    </source>
</evidence>
<dbReference type="SMART" id="SM00346">
    <property type="entry name" value="HTH_ICLR"/>
    <property type="match status" value="1"/>
</dbReference>
<evidence type="ECO:0000313" key="7">
    <source>
        <dbReference type="Proteomes" id="UP000460435"/>
    </source>
</evidence>
<reference evidence="6 7" key="1">
    <citation type="submission" date="2019-11" db="EMBL/GenBank/DDBJ databases">
        <authorList>
            <person name="Li X.-J."/>
            <person name="Feng X.-M."/>
        </authorList>
    </citation>
    <scope>NUCLEOTIDE SEQUENCE [LARGE SCALE GENOMIC DNA]</scope>
    <source>
        <strain evidence="6 7">XMNu-373</strain>
    </source>
</reference>
<feature type="domain" description="HTH iclR-type" evidence="4">
    <location>
        <begin position="6"/>
        <end position="67"/>
    </location>
</feature>
<dbReference type="PROSITE" id="PS51078">
    <property type="entry name" value="ICLR_ED"/>
    <property type="match status" value="1"/>
</dbReference>
<dbReference type="InterPro" id="IPR050707">
    <property type="entry name" value="HTH_MetabolicPath_Reg"/>
</dbReference>
<feature type="domain" description="IclR-ED" evidence="5">
    <location>
        <begin position="61"/>
        <end position="223"/>
    </location>
</feature>
<dbReference type="InterPro" id="IPR005471">
    <property type="entry name" value="Tscrpt_reg_IclR_N"/>
</dbReference>
<dbReference type="PANTHER" id="PTHR30136">
    <property type="entry name" value="HELIX-TURN-HELIX TRANSCRIPTIONAL REGULATOR, ICLR FAMILY"/>
    <property type="match status" value="1"/>
</dbReference>
<keyword evidence="3" id="KW-0804">Transcription</keyword>
<accession>A0A7K3LXU9</accession>
<dbReference type="Pfam" id="PF01614">
    <property type="entry name" value="IclR_C"/>
    <property type="match status" value="1"/>
</dbReference>
<evidence type="ECO:0000256" key="3">
    <source>
        <dbReference type="ARBA" id="ARBA00023163"/>
    </source>
</evidence>
<evidence type="ECO:0000256" key="1">
    <source>
        <dbReference type="ARBA" id="ARBA00023015"/>
    </source>
</evidence>
<evidence type="ECO:0000259" key="5">
    <source>
        <dbReference type="PROSITE" id="PS51078"/>
    </source>
</evidence>
<dbReference type="Pfam" id="PF09339">
    <property type="entry name" value="HTH_IclR"/>
    <property type="match status" value="1"/>
</dbReference>
<organism evidence="6 7">
    <name type="scientific">Phytoactinopolyspora mesophila</name>
    <dbReference type="NCBI Taxonomy" id="2650750"/>
    <lineage>
        <taxon>Bacteria</taxon>
        <taxon>Bacillati</taxon>
        <taxon>Actinomycetota</taxon>
        <taxon>Actinomycetes</taxon>
        <taxon>Jiangellales</taxon>
        <taxon>Jiangellaceae</taxon>
        <taxon>Phytoactinopolyspora</taxon>
    </lineage>
</organism>
<evidence type="ECO:0000259" key="4">
    <source>
        <dbReference type="PROSITE" id="PS51077"/>
    </source>
</evidence>
<dbReference type="Proteomes" id="UP000460435">
    <property type="component" value="Unassembled WGS sequence"/>
</dbReference>
<dbReference type="SUPFAM" id="SSF55781">
    <property type="entry name" value="GAF domain-like"/>
    <property type="match status" value="1"/>
</dbReference>
<dbReference type="GO" id="GO:0003677">
    <property type="term" value="F:DNA binding"/>
    <property type="evidence" value="ECO:0007669"/>
    <property type="project" value="UniProtKB-KW"/>
</dbReference>
<keyword evidence="7" id="KW-1185">Reference proteome</keyword>
<gene>
    <name evidence="6" type="ORF">F7O44_00135</name>
</gene>
<evidence type="ECO:0000313" key="6">
    <source>
        <dbReference type="EMBL" id="NDL55472.1"/>
    </source>
</evidence>
<dbReference type="GO" id="GO:0003700">
    <property type="term" value="F:DNA-binding transcription factor activity"/>
    <property type="evidence" value="ECO:0007669"/>
    <property type="project" value="TreeGrafter"/>
</dbReference>
<dbReference type="Gene3D" id="1.10.10.10">
    <property type="entry name" value="Winged helix-like DNA-binding domain superfamily/Winged helix DNA-binding domain"/>
    <property type="match status" value="1"/>
</dbReference>
<dbReference type="InterPro" id="IPR036390">
    <property type="entry name" value="WH_DNA-bd_sf"/>
</dbReference>
<dbReference type="EMBL" id="WLZY01000001">
    <property type="protein sequence ID" value="NDL55472.1"/>
    <property type="molecule type" value="Genomic_DNA"/>
</dbReference>
<keyword evidence="2" id="KW-0238">DNA-binding</keyword>
<comment type="caution">
    <text evidence="6">The sequence shown here is derived from an EMBL/GenBank/DDBJ whole genome shotgun (WGS) entry which is preliminary data.</text>
</comment>
<name>A0A7K3LXU9_9ACTN</name>
<dbReference type="PANTHER" id="PTHR30136:SF24">
    <property type="entry name" value="HTH-TYPE TRANSCRIPTIONAL REPRESSOR ALLR"/>
    <property type="match status" value="1"/>
</dbReference>
<dbReference type="SUPFAM" id="SSF46785">
    <property type="entry name" value="Winged helix' DNA-binding domain"/>
    <property type="match status" value="1"/>
</dbReference>
<protein>
    <submittedName>
        <fullName evidence="6">Helix-turn-helix domain-containing protein</fullName>
    </submittedName>
</protein>
<dbReference type="RefSeq" id="WP_162448189.1">
    <property type="nucleotide sequence ID" value="NZ_WLZY01000001.1"/>
</dbReference>